<keyword evidence="4 7" id="KW-1133">Transmembrane helix</keyword>
<evidence type="ECO:0000256" key="5">
    <source>
        <dbReference type="ARBA" id="ARBA00023136"/>
    </source>
</evidence>
<feature type="transmembrane region" description="Helical" evidence="7">
    <location>
        <begin position="78"/>
        <end position="101"/>
    </location>
</feature>
<evidence type="ECO:0000256" key="7">
    <source>
        <dbReference type="RuleBase" id="RU361218"/>
    </source>
</evidence>
<dbReference type="PRINTS" id="PR00259">
    <property type="entry name" value="TMFOUR"/>
</dbReference>
<dbReference type="PANTHER" id="PTHR19282:SF527">
    <property type="entry name" value="TETRASPANIN"/>
    <property type="match status" value="1"/>
</dbReference>
<dbReference type="InterPro" id="IPR008952">
    <property type="entry name" value="Tetraspanin_EC2_sf"/>
</dbReference>
<comment type="similarity">
    <text evidence="2 7">Belongs to the tetraspanin (TM4SF) family.</text>
</comment>
<evidence type="ECO:0000256" key="3">
    <source>
        <dbReference type="ARBA" id="ARBA00022692"/>
    </source>
</evidence>
<dbReference type="Pfam" id="PF00335">
    <property type="entry name" value="Tetraspanin"/>
    <property type="match status" value="1"/>
</dbReference>
<dbReference type="Gene3D" id="1.10.1450.10">
    <property type="entry name" value="Tetraspanin"/>
    <property type="match status" value="1"/>
</dbReference>
<keyword evidence="6" id="KW-1015">Disulfide bond</keyword>
<dbReference type="InterPro" id="IPR018499">
    <property type="entry name" value="Tetraspanin/Peripherin"/>
</dbReference>
<reference evidence="8" key="1">
    <citation type="submission" date="2019-11" db="UniProtKB">
        <authorList>
            <consortium name="WormBaseParasite"/>
        </authorList>
    </citation>
    <scope>IDENTIFICATION</scope>
</reference>
<name>A0A5K3FKB3_MESCO</name>
<dbReference type="PROSITE" id="PS00421">
    <property type="entry name" value="TM4_1"/>
    <property type="match status" value="1"/>
</dbReference>
<dbReference type="WBParaSite" id="MCU_008520-RA">
    <property type="protein sequence ID" value="MCU_008520-RA"/>
    <property type="gene ID" value="MCU_008520"/>
</dbReference>
<proteinExistence type="inferred from homology"/>
<organism evidence="8">
    <name type="scientific">Mesocestoides corti</name>
    <name type="common">Flatworm</name>
    <dbReference type="NCBI Taxonomy" id="53468"/>
    <lineage>
        <taxon>Eukaryota</taxon>
        <taxon>Metazoa</taxon>
        <taxon>Spiralia</taxon>
        <taxon>Lophotrochozoa</taxon>
        <taxon>Platyhelminthes</taxon>
        <taxon>Cestoda</taxon>
        <taxon>Eucestoda</taxon>
        <taxon>Cyclophyllidea</taxon>
        <taxon>Mesocestoididae</taxon>
        <taxon>Mesocestoides</taxon>
    </lineage>
</organism>
<sequence>CSCGEVLVKIAVSIFSGIILLIGAIWLSFGIYLLVTAVQTGAAIPTASFVFIIVLGIVVITIALVGLIGAWKRNKCMLLTFATFAGIMFVAHVVAAVVVFVNAKQFVSVVSEAIREQIVALQNPQTENKDEITEILDELQKRFECCGGFSSTEWPTVPASCCASGIAGCSDPYPVGCGQATFEALKVVFSVAGFTAILLCIFELSAV</sequence>
<dbReference type="InterPro" id="IPR000301">
    <property type="entry name" value="Tetraspanin_animals"/>
</dbReference>
<feature type="disulfide bond" evidence="6">
    <location>
        <begin position="146"/>
        <end position="162"/>
    </location>
</feature>
<keyword evidence="3 7" id="KW-0812">Transmembrane</keyword>
<evidence type="ECO:0000256" key="4">
    <source>
        <dbReference type="ARBA" id="ARBA00022989"/>
    </source>
</evidence>
<evidence type="ECO:0000313" key="8">
    <source>
        <dbReference type="WBParaSite" id="MCU_008520-RA"/>
    </source>
</evidence>
<protein>
    <recommendedName>
        <fullName evidence="7">Tetraspanin</fullName>
    </recommendedName>
</protein>
<dbReference type="AlphaFoldDB" id="A0A5K3FKB3"/>
<feature type="transmembrane region" description="Helical" evidence="7">
    <location>
        <begin position="47"/>
        <end position="71"/>
    </location>
</feature>
<feature type="disulfide bond" evidence="6">
    <location>
        <begin position="145"/>
        <end position="177"/>
    </location>
</feature>
<keyword evidence="5 7" id="KW-0472">Membrane</keyword>
<dbReference type="PIRSF" id="PIRSF002419">
    <property type="entry name" value="Tetraspanin"/>
    <property type="match status" value="1"/>
</dbReference>
<dbReference type="InterPro" id="IPR018503">
    <property type="entry name" value="Tetraspanin_CS"/>
</dbReference>
<evidence type="ECO:0000256" key="2">
    <source>
        <dbReference type="ARBA" id="ARBA00006840"/>
    </source>
</evidence>
<accession>A0A5K3FKB3</accession>
<dbReference type="PANTHER" id="PTHR19282">
    <property type="entry name" value="TETRASPANIN"/>
    <property type="match status" value="1"/>
</dbReference>
<feature type="transmembrane region" description="Helical" evidence="7">
    <location>
        <begin position="12"/>
        <end position="35"/>
    </location>
</feature>
<comment type="subcellular location">
    <subcellularLocation>
        <location evidence="1 7">Membrane</location>
        <topology evidence="1 7">Multi-pass membrane protein</topology>
    </subcellularLocation>
</comment>
<dbReference type="GO" id="GO:0005886">
    <property type="term" value="C:plasma membrane"/>
    <property type="evidence" value="ECO:0007669"/>
    <property type="project" value="TreeGrafter"/>
</dbReference>
<feature type="transmembrane region" description="Helical" evidence="7">
    <location>
        <begin position="187"/>
        <end position="206"/>
    </location>
</feature>
<evidence type="ECO:0000256" key="1">
    <source>
        <dbReference type="ARBA" id="ARBA00004141"/>
    </source>
</evidence>
<evidence type="ECO:0000256" key="6">
    <source>
        <dbReference type="PIRSR" id="PIRSR002419-1"/>
    </source>
</evidence>
<dbReference type="SUPFAM" id="SSF48652">
    <property type="entry name" value="Tetraspanin"/>
    <property type="match status" value="1"/>
</dbReference>